<dbReference type="HOGENOM" id="CLU_1470427_0_0_1"/>
<keyword evidence="1" id="KW-0472">Membrane</keyword>
<dbReference type="STRING" id="4536.A0A0E0J8V2"/>
<reference evidence="2" key="1">
    <citation type="submission" date="2015-04" db="UniProtKB">
        <authorList>
            <consortium name="EnsemblPlants"/>
        </authorList>
    </citation>
    <scope>IDENTIFICATION</scope>
    <source>
        <strain evidence="2">SL10</strain>
    </source>
</reference>
<reference evidence="2" key="2">
    <citation type="submission" date="2018-04" db="EMBL/GenBank/DDBJ databases">
        <title>OnivRS2 (Oryza nivara Reference Sequence Version 2).</title>
        <authorList>
            <person name="Zhang J."/>
            <person name="Kudrna D."/>
            <person name="Lee S."/>
            <person name="Talag J."/>
            <person name="Rajasekar S."/>
            <person name="Welchert J."/>
            <person name="Hsing Y.-I."/>
            <person name="Wing R.A."/>
        </authorList>
    </citation>
    <scope>NUCLEOTIDE SEQUENCE [LARGE SCALE GENOMIC DNA]</scope>
    <source>
        <strain evidence="2">SL10</strain>
    </source>
</reference>
<keyword evidence="1" id="KW-1133">Transmembrane helix</keyword>
<sequence>MGNAGNRQPAAAVDVRCGKDGRNHWREDVGCGLGFTFACVDWSAGVEVLVLKRHQKRHLFDFHISAVFVMPVGNLTYLAPMLDSQLAPMAFSVVVMAPRILEKALHSDIPDDVTRCNILPRLPFKLATCFKVISKKYYGILTNNALLSAWQARLCPLCPALIHMDLPDRHLGAYTSNVEAIDVL</sequence>
<keyword evidence="3" id="KW-1185">Reference proteome</keyword>
<proteinExistence type="predicted"/>
<evidence type="ECO:0000256" key="1">
    <source>
        <dbReference type="SAM" id="Phobius"/>
    </source>
</evidence>
<evidence type="ECO:0000313" key="2">
    <source>
        <dbReference type="EnsemblPlants" id="ONIVA12G08010.1"/>
    </source>
</evidence>
<dbReference type="Proteomes" id="UP000006591">
    <property type="component" value="Chromosome 12"/>
</dbReference>
<protein>
    <submittedName>
        <fullName evidence="2">Uncharacterized protein</fullName>
    </submittedName>
</protein>
<organism evidence="2">
    <name type="scientific">Oryza nivara</name>
    <name type="common">Indian wild rice</name>
    <name type="synonym">Oryza sativa f. spontanea</name>
    <dbReference type="NCBI Taxonomy" id="4536"/>
    <lineage>
        <taxon>Eukaryota</taxon>
        <taxon>Viridiplantae</taxon>
        <taxon>Streptophyta</taxon>
        <taxon>Embryophyta</taxon>
        <taxon>Tracheophyta</taxon>
        <taxon>Spermatophyta</taxon>
        <taxon>Magnoliopsida</taxon>
        <taxon>Liliopsida</taxon>
        <taxon>Poales</taxon>
        <taxon>Poaceae</taxon>
        <taxon>BOP clade</taxon>
        <taxon>Oryzoideae</taxon>
        <taxon>Oryzeae</taxon>
        <taxon>Oryzinae</taxon>
        <taxon>Oryza</taxon>
    </lineage>
</organism>
<dbReference type="Gramene" id="ONIVA12G08010.1">
    <property type="protein sequence ID" value="ONIVA12G08010.1"/>
    <property type="gene ID" value="ONIVA12G08010"/>
</dbReference>
<name>A0A0E0J8V2_ORYNI</name>
<feature type="transmembrane region" description="Helical" evidence="1">
    <location>
        <begin position="59"/>
        <end position="79"/>
    </location>
</feature>
<keyword evidence="1" id="KW-0812">Transmembrane</keyword>
<dbReference type="AlphaFoldDB" id="A0A0E0J8V2"/>
<accession>A0A0E0J8V2</accession>
<dbReference type="EnsemblPlants" id="ONIVA12G08010.1">
    <property type="protein sequence ID" value="ONIVA12G08010.1"/>
    <property type="gene ID" value="ONIVA12G08010"/>
</dbReference>
<evidence type="ECO:0000313" key="3">
    <source>
        <dbReference type="Proteomes" id="UP000006591"/>
    </source>
</evidence>